<protein>
    <recommendedName>
        <fullName evidence="4">Aminotransferase class I/classII large domain-containing protein</fullName>
    </recommendedName>
</protein>
<dbReference type="InterPro" id="IPR015424">
    <property type="entry name" value="PyrdxlP-dep_Trfase"/>
</dbReference>
<keyword evidence="3" id="KW-0663">Pyridoxal phosphate</keyword>
<dbReference type="PANTHER" id="PTHR13693:SF3">
    <property type="entry name" value="LD36009P"/>
    <property type="match status" value="1"/>
</dbReference>
<dbReference type="Gene3D" id="3.40.640.10">
    <property type="entry name" value="Type I PLP-dependent aspartate aminotransferase-like (Major domain)"/>
    <property type="match status" value="1"/>
</dbReference>
<proteinExistence type="predicted"/>
<dbReference type="PROSITE" id="PS00599">
    <property type="entry name" value="AA_TRANSFER_CLASS_2"/>
    <property type="match status" value="1"/>
</dbReference>
<feature type="domain" description="Aminotransferase class I/classII large" evidence="4">
    <location>
        <begin position="42"/>
        <end position="331"/>
    </location>
</feature>
<reference evidence="5" key="1">
    <citation type="journal article" date="2015" name="Nature">
        <title>Complex archaea that bridge the gap between prokaryotes and eukaryotes.</title>
        <authorList>
            <person name="Spang A."/>
            <person name="Saw J.H."/>
            <person name="Jorgensen S.L."/>
            <person name="Zaremba-Niedzwiedzka K."/>
            <person name="Martijn J."/>
            <person name="Lind A.E."/>
            <person name="van Eijk R."/>
            <person name="Schleper C."/>
            <person name="Guy L."/>
            <person name="Ettema T.J."/>
        </authorList>
    </citation>
    <scope>NUCLEOTIDE SEQUENCE</scope>
</reference>
<dbReference type="InterPro" id="IPR001917">
    <property type="entry name" value="Aminotrans_II_pyridoxalP_BS"/>
</dbReference>
<dbReference type="InterPro" id="IPR015422">
    <property type="entry name" value="PyrdxlP-dep_Trfase_small"/>
</dbReference>
<gene>
    <name evidence="5" type="ORF">LCGC14_2510730</name>
</gene>
<dbReference type="InterPro" id="IPR015421">
    <property type="entry name" value="PyrdxlP-dep_Trfase_major"/>
</dbReference>
<evidence type="ECO:0000259" key="4">
    <source>
        <dbReference type="Pfam" id="PF00155"/>
    </source>
</evidence>
<name>A0A0F9DSN7_9ZZZZ</name>
<feature type="non-terminal residue" evidence="5">
    <location>
        <position position="340"/>
    </location>
</feature>
<dbReference type="Pfam" id="PF00155">
    <property type="entry name" value="Aminotran_1_2"/>
    <property type="match status" value="1"/>
</dbReference>
<evidence type="ECO:0000313" key="5">
    <source>
        <dbReference type="EMBL" id="KKL14928.1"/>
    </source>
</evidence>
<dbReference type="AlphaFoldDB" id="A0A0F9DSN7"/>
<dbReference type="GO" id="GO:0016740">
    <property type="term" value="F:transferase activity"/>
    <property type="evidence" value="ECO:0007669"/>
    <property type="project" value="UniProtKB-KW"/>
</dbReference>
<comment type="caution">
    <text evidence="5">The sequence shown here is derived from an EMBL/GenBank/DDBJ whole genome shotgun (WGS) entry which is preliminary data.</text>
</comment>
<evidence type="ECO:0000256" key="1">
    <source>
        <dbReference type="ARBA" id="ARBA00001933"/>
    </source>
</evidence>
<comment type="cofactor">
    <cofactor evidence="1">
        <name>pyridoxal 5'-phosphate</name>
        <dbReference type="ChEBI" id="CHEBI:597326"/>
    </cofactor>
</comment>
<dbReference type="EMBL" id="LAZR01040261">
    <property type="protein sequence ID" value="KKL14928.1"/>
    <property type="molecule type" value="Genomic_DNA"/>
</dbReference>
<dbReference type="InterPro" id="IPR004839">
    <property type="entry name" value="Aminotransferase_I/II_large"/>
</dbReference>
<sequence length="340" mass="36956">MDVFQKAFDYTVADELKARGLYPYFRAIETGNDTEVYINKKKMLMLGSNSYMGLTFNEITIKAAIEGVKKHGTGCAGSRFLNGTLDLHEDLELKLANFMNRESALLFSTGLLTNQGILSTLIGRNDIVYIDKSDHASIIDGVRLSFSKVIKFKHNDMDDLKKHLANSSSKAGKLIVVDGVFSMEGDLADLREIVELKNRYDSQLLIDEAHATGVMGLTGRGVAELLEVEREVDATVGTLSKGIGALGGFVAGPKVLIDTIRNSARAYVYTTGLPPAICAAALESLRIIQTEPQRRTKLLQLAEAFRGELVEAGLDTRDSASQIIPVVIGEAGDAVRISRG</sequence>
<organism evidence="5">
    <name type="scientific">marine sediment metagenome</name>
    <dbReference type="NCBI Taxonomy" id="412755"/>
    <lineage>
        <taxon>unclassified sequences</taxon>
        <taxon>metagenomes</taxon>
        <taxon>ecological metagenomes</taxon>
    </lineage>
</organism>
<dbReference type="SUPFAM" id="SSF53383">
    <property type="entry name" value="PLP-dependent transferases"/>
    <property type="match status" value="1"/>
</dbReference>
<evidence type="ECO:0000256" key="3">
    <source>
        <dbReference type="ARBA" id="ARBA00022898"/>
    </source>
</evidence>
<keyword evidence="2" id="KW-0808">Transferase</keyword>
<dbReference type="InterPro" id="IPR050087">
    <property type="entry name" value="AON_synthase_class-II"/>
</dbReference>
<accession>A0A0F9DSN7</accession>
<dbReference type="GO" id="GO:0030170">
    <property type="term" value="F:pyridoxal phosphate binding"/>
    <property type="evidence" value="ECO:0007669"/>
    <property type="project" value="InterPro"/>
</dbReference>
<dbReference type="PANTHER" id="PTHR13693">
    <property type="entry name" value="CLASS II AMINOTRANSFERASE/8-AMINO-7-OXONONANOATE SYNTHASE"/>
    <property type="match status" value="1"/>
</dbReference>
<evidence type="ECO:0000256" key="2">
    <source>
        <dbReference type="ARBA" id="ARBA00022679"/>
    </source>
</evidence>
<dbReference type="Gene3D" id="3.90.1150.10">
    <property type="entry name" value="Aspartate Aminotransferase, domain 1"/>
    <property type="match status" value="1"/>
</dbReference>